<dbReference type="Gene3D" id="3.30.450.350">
    <property type="entry name" value="CHASE domain"/>
    <property type="match status" value="1"/>
</dbReference>
<reference evidence="14 15" key="1">
    <citation type="submission" date="2024-09" db="EMBL/GenBank/DDBJ databases">
        <authorList>
            <person name="Sun Q."/>
            <person name="Mori K."/>
        </authorList>
    </citation>
    <scope>NUCLEOTIDE SEQUENCE [LARGE SCALE GENOMIC DNA]</scope>
    <source>
        <strain evidence="14 15">NCAIM B.02537</strain>
    </source>
</reference>
<comment type="caution">
    <text evidence="14">The sequence shown here is derived from an EMBL/GenBank/DDBJ whole genome shotgun (WGS) entry which is preliminary data.</text>
</comment>
<evidence type="ECO:0000256" key="8">
    <source>
        <dbReference type="ARBA" id="ARBA00022777"/>
    </source>
</evidence>
<dbReference type="Pfam" id="PF07536">
    <property type="entry name" value="HWE_HK"/>
    <property type="match status" value="1"/>
</dbReference>
<keyword evidence="11 12" id="KW-0472">Membrane</keyword>
<dbReference type="EC" id="2.7.13.3" evidence="3"/>
<keyword evidence="5" id="KW-0808">Transferase</keyword>
<keyword evidence="9" id="KW-0067">ATP-binding</keyword>
<dbReference type="Gene3D" id="3.30.565.10">
    <property type="entry name" value="Histidine kinase-like ATPase, C-terminal domain"/>
    <property type="match status" value="1"/>
</dbReference>
<dbReference type="PANTHER" id="PTHR41523:SF7">
    <property type="entry name" value="HISTIDINE KINASE"/>
    <property type="match status" value="1"/>
</dbReference>
<keyword evidence="7" id="KW-0547">Nucleotide-binding</keyword>
<dbReference type="SMART" id="SM01079">
    <property type="entry name" value="CHASE"/>
    <property type="match status" value="1"/>
</dbReference>
<dbReference type="InterPro" id="IPR042240">
    <property type="entry name" value="CHASE_sf"/>
</dbReference>
<comment type="catalytic activity">
    <reaction evidence="1">
        <text>ATP + protein L-histidine = ADP + protein N-phospho-L-histidine.</text>
        <dbReference type="EC" id="2.7.13.3"/>
    </reaction>
</comment>
<evidence type="ECO:0000259" key="13">
    <source>
        <dbReference type="PROSITE" id="PS50839"/>
    </source>
</evidence>
<evidence type="ECO:0000256" key="9">
    <source>
        <dbReference type="ARBA" id="ARBA00022840"/>
    </source>
</evidence>
<gene>
    <name evidence="14" type="ORF">ACFFF7_04170</name>
</gene>
<evidence type="ECO:0000256" key="12">
    <source>
        <dbReference type="SAM" id="Phobius"/>
    </source>
</evidence>
<dbReference type="InterPro" id="IPR036890">
    <property type="entry name" value="HATPase_C_sf"/>
</dbReference>
<dbReference type="RefSeq" id="WP_379480095.1">
    <property type="nucleotide sequence ID" value="NZ_JBHLTL010000001.1"/>
</dbReference>
<dbReference type="SMART" id="SM00911">
    <property type="entry name" value="HWE_HK"/>
    <property type="match status" value="1"/>
</dbReference>
<evidence type="ECO:0000313" key="14">
    <source>
        <dbReference type="EMBL" id="MFC0588599.1"/>
    </source>
</evidence>
<evidence type="ECO:0000256" key="5">
    <source>
        <dbReference type="ARBA" id="ARBA00022679"/>
    </source>
</evidence>
<dbReference type="Proteomes" id="UP001589943">
    <property type="component" value="Unassembled WGS sequence"/>
</dbReference>
<evidence type="ECO:0000256" key="6">
    <source>
        <dbReference type="ARBA" id="ARBA00022692"/>
    </source>
</evidence>
<feature type="transmembrane region" description="Helical" evidence="12">
    <location>
        <begin position="281"/>
        <end position="305"/>
    </location>
</feature>
<evidence type="ECO:0000256" key="11">
    <source>
        <dbReference type="ARBA" id="ARBA00023136"/>
    </source>
</evidence>
<organism evidence="14 15">
    <name type="scientific">Novosphingobium aquiterrae</name>
    <dbReference type="NCBI Taxonomy" id="624388"/>
    <lineage>
        <taxon>Bacteria</taxon>
        <taxon>Pseudomonadati</taxon>
        <taxon>Pseudomonadota</taxon>
        <taxon>Alphaproteobacteria</taxon>
        <taxon>Sphingomonadales</taxon>
        <taxon>Sphingomonadaceae</taxon>
        <taxon>Novosphingobium</taxon>
    </lineage>
</organism>
<evidence type="ECO:0000313" key="15">
    <source>
        <dbReference type="Proteomes" id="UP001589943"/>
    </source>
</evidence>
<comment type="subcellular location">
    <subcellularLocation>
        <location evidence="2">Membrane</location>
    </subcellularLocation>
</comment>
<sequence>MVITLLVIFNIEMADKQARQLELDRDTTALAGELERKATENIAYLNAAASMLSVTRNVQENEFAQFVTDMSTNHLSRGALGMGWAQWARPGDIAAIEAGIAARGIGTAVKVRPVPADPKTNMAVIAFLEPQTADNRRVLGFDMASEAVRRDAIERAIETGRAAVSGKVQLMQDEQRSPSAGILIFVPVFERAPDGRIQRSALKGLAYTPLRVQQFLEAISPGFDRAGAGVALYDGPALPQNRMASTGPVNSDHSVMERRVAFGDRTWTLTVTASQAPGLTLASMVALVAGVAVSLLLLALTMVIITRAADDRRVLESLAAQEAIRTSLTRELNHRVKNTLANVLSIVALTRRRSSNLEEFADSLSGRLRALSATHDLLSQRNWTDAPVGEVVRAELAPYLEPEDHQTDISGPEIALGPNDALSLGLALHELATNAAKYGALSVPGGHVSVTWSRMEEGLCKVEWKESGGPPVQTPGRRGFGMDLIQKIVSHELRAPVELTFDPGGVRCVLTVPIRTLGNFALRDGAAG</sequence>
<evidence type="ECO:0000256" key="2">
    <source>
        <dbReference type="ARBA" id="ARBA00004370"/>
    </source>
</evidence>
<protein>
    <recommendedName>
        <fullName evidence="3">histidine kinase</fullName>
        <ecNumber evidence="3">2.7.13.3</ecNumber>
    </recommendedName>
</protein>
<dbReference type="InterPro" id="IPR011102">
    <property type="entry name" value="Sig_transdc_His_kinase_HWE"/>
</dbReference>
<keyword evidence="6 12" id="KW-0812">Transmembrane</keyword>
<dbReference type="PANTHER" id="PTHR41523">
    <property type="entry name" value="TWO-COMPONENT SYSTEM SENSOR PROTEIN"/>
    <property type="match status" value="1"/>
</dbReference>
<name>A0ABV6PFL2_9SPHN</name>
<proteinExistence type="predicted"/>
<feature type="domain" description="CHASE" evidence="13">
    <location>
        <begin position="117"/>
        <end position="220"/>
    </location>
</feature>
<accession>A0ABV6PFL2</accession>
<evidence type="ECO:0000256" key="3">
    <source>
        <dbReference type="ARBA" id="ARBA00012438"/>
    </source>
</evidence>
<evidence type="ECO:0000256" key="7">
    <source>
        <dbReference type="ARBA" id="ARBA00022741"/>
    </source>
</evidence>
<keyword evidence="15" id="KW-1185">Reference proteome</keyword>
<keyword evidence="10 12" id="KW-1133">Transmembrane helix</keyword>
<keyword evidence="8" id="KW-0418">Kinase</keyword>
<keyword evidence="4" id="KW-0597">Phosphoprotein</keyword>
<dbReference type="EMBL" id="JBHLTL010000001">
    <property type="protein sequence ID" value="MFC0588599.1"/>
    <property type="molecule type" value="Genomic_DNA"/>
</dbReference>
<evidence type="ECO:0000256" key="1">
    <source>
        <dbReference type="ARBA" id="ARBA00000085"/>
    </source>
</evidence>
<dbReference type="InterPro" id="IPR006189">
    <property type="entry name" value="CHASE_dom"/>
</dbReference>
<evidence type="ECO:0000256" key="10">
    <source>
        <dbReference type="ARBA" id="ARBA00022989"/>
    </source>
</evidence>
<dbReference type="SUPFAM" id="SSF55874">
    <property type="entry name" value="ATPase domain of HSP90 chaperone/DNA topoisomerase II/histidine kinase"/>
    <property type="match status" value="1"/>
</dbReference>
<evidence type="ECO:0000256" key="4">
    <source>
        <dbReference type="ARBA" id="ARBA00022553"/>
    </source>
</evidence>
<dbReference type="Pfam" id="PF03924">
    <property type="entry name" value="CHASE"/>
    <property type="match status" value="1"/>
</dbReference>
<dbReference type="PROSITE" id="PS50839">
    <property type="entry name" value="CHASE"/>
    <property type="match status" value="1"/>
</dbReference>